<feature type="transmembrane region" description="Helical" evidence="1">
    <location>
        <begin position="185"/>
        <end position="209"/>
    </location>
</feature>
<gene>
    <name evidence="2" type="ORF">JBL43_14940</name>
</gene>
<sequence length="261" mass="29750">MSTILYYTASLKNELIKLKRTFAFWLTIISAVLFPILFIVAYIFERETLVPLAGINPWEKFMVTQIENSTPFFIPMFIVLITSLIMQIEHKSLGIKHLFALPVPKSSIYFGKLSIVILAIIVTYVYYYIAIILSGVLLGFVYPDLGFLNFPPEHLRYLKMLMTSFLASFGIIGIQFWLSFRFKNFVIPLGFGMFLAIIGIIVSQAPQLSIYFPYSFSVLSVSLGDKMPLIFGISSVTIFSIVCFLIISIFGYFNIKKLNIK</sequence>
<dbReference type="Pfam" id="PF12730">
    <property type="entry name" value="ABC2_membrane_4"/>
    <property type="match status" value="1"/>
</dbReference>
<feature type="transmembrane region" description="Helical" evidence="1">
    <location>
        <begin position="109"/>
        <end position="142"/>
    </location>
</feature>
<dbReference type="Proteomes" id="UP000623301">
    <property type="component" value="Unassembled WGS sequence"/>
</dbReference>
<dbReference type="PANTHER" id="PTHR37305">
    <property type="entry name" value="INTEGRAL MEMBRANE PROTEIN-RELATED"/>
    <property type="match status" value="1"/>
</dbReference>
<dbReference type="EMBL" id="JAEHFJ010000008">
    <property type="protein sequence ID" value="MBJ2175546.1"/>
    <property type="molecule type" value="Genomic_DNA"/>
</dbReference>
<dbReference type="PANTHER" id="PTHR37305:SF1">
    <property type="entry name" value="MEMBRANE PROTEIN"/>
    <property type="match status" value="1"/>
</dbReference>
<evidence type="ECO:0000313" key="3">
    <source>
        <dbReference type="Proteomes" id="UP000623301"/>
    </source>
</evidence>
<dbReference type="CDD" id="cd21809">
    <property type="entry name" value="ABC-2_lan_permease-like"/>
    <property type="match status" value="1"/>
</dbReference>
<proteinExistence type="predicted"/>
<feature type="transmembrane region" description="Helical" evidence="1">
    <location>
        <begin position="72"/>
        <end position="88"/>
    </location>
</feature>
<keyword evidence="1" id="KW-0812">Transmembrane</keyword>
<organism evidence="2 3">
    <name type="scientific">Aureibaculum flavum</name>
    <dbReference type="NCBI Taxonomy" id="2795986"/>
    <lineage>
        <taxon>Bacteria</taxon>
        <taxon>Pseudomonadati</taxon>
        <taxon>Bacteroidota</taxon>
        <taxon>Flavobacteriia</taxon>
        <taxon>Flavobacteriales</taxon>
        <taxon>Flavobacteriaceae</taxon>
        <taxon>Aureibaculum</taxon>
    </lineage>
</organism>
<keyword evidence="1" id="KW-0472">Membrane</keyword>
<keyword evidence="1" id="KW-1133">Transmembrane helix</keyword>
<feature type="transmembrane region" description="Helical" evidence="1">
    <location>
        <begin position="157"/>
        <end position="178"/>
    </location>
</feature>
<evidence type="ECO:0000313" key="2">
    <source>
        <dbReference type="EMBL" id="MBJ2175546.1"/>
    </source>
</evidence>
<feature type="transmembrane region" description="Helical" evidence="1">
    <location>
        <begin position="21"/>
        <end position="44"/>
    </location>
</feature>
<name>A0ABS0WU81_9FLAO</name>
<feature type="transmembrane region" description="Helical" evidence="1">
    <location>
        <begin position="229"/>
        <end position="253"/>
    </location>
</feature>
<keyword evidence="3" id="KW-1185">Reference proteome</keyword>
<reference evidence="2 3" key="1">
    <citation type="submission" date="2020-12" db="EMBL/GenBank/DDBJ databases">
        <title>Aureibaculum luteum sp. nov. and Aureibaculum flavum sp. nov., novel members of the family Flavobacteriaceae isolated from Antarctic intertidal sediments.</title>
        <authorList>
            <person name="He X."/>
            <person name="Zhang X."/>
        </authorList>
    </citation>
    <scope>NUCLEOTIDE SEQUENCE [LARGE SCALE GENOMIC DNA]</scope>
    <source>
        <strain evidence="2 3">A20</strain>
    </source>
</reference>
<accession>A0ABS0WU81</accession>
<protein>
    <submittedName>
        <fullName evidence="2">ABC transporter permease</fullName>
    </submittedName>
</protein>
<dbReference type="RefSeq" id="WP_198842212.1">
    <property type="nucleotide sequence ID" value="NZ_JAEHFJ010000008.1"/>
</dbReference>
<comment type="caution">
    <text evidence="2">The sequence shown here is derived from an EMBL/GenBank/DDBJ whole genome shotgun (WGS) entry which is preliminary data.</text>
</comment>
<evidence type="ECO:0000256" key="1">
    <source>
        <dbReference type="SAM" id="Phobius"/>
    </source>
</evidence>